<dbReference type="GO" id="GO:0046872">
    <property type="term" value="F:metal ion binding"/>
    <property type="evidence" value="ECO:0007669"/>
    <property type="project" value="UniProtKB-KW"/>
</dbReference>
<reference evidence="6" key="1">
    <citation type="submission" date="2021-06" db="EMBL/GenBank/DDBJ databases">
        <title>Genome sequence of Cutibacterium modestum strain KB17-24694.</title>
        <authorList>
            <person name="Dekio I."/>
            <person name="Asahina A."/>
            <person name="Nishida M."/>
        </authorList>
    </citation>
    <scope>NUCLEOTIDE SEQUENCE</scope>
    <source>
        <strain evidence="6">KB17-24694</strain>
    </source>
</reference>
<feature type="binding site" evidence="4">
    <location>
        <position position="172"/>
    </location>
    <ligand>
        <name>molybdate</name>
        <dbReference type="ChEBI" id="CHEBI:36264"/>
    </ligand>
</feature>
<dbReference type="EMBL" id="AP024747">
    <property type="protein sequence ID" value="BCY24572.1"/>
    <property type="molecule type" value="Genomic_DNA"/>
</dbReference>
<dbReference type="InterPro" id="IPR050682">
    <property type="entry name" value="ModA/WtpA"/>
</dbReference>
<sequence length="255" mass="26439">MRRVLQAALGCIVAAAVSGCGGGSPSSAPAADTTRLTVLAAASLTPSYEQIGKQFEKNHSGVDVQFTFEGSQDLVAQMAQGAPADVLATADRTSMDAAVKENLVEAPREFARNVLALITPAGNPAKVTGLNSSLDGAKLVICAPEVPCGNATRKLTSRLGVTLKPMSEEQKVTDVRGKVESGEADAGIVYRTDAITAGSKVHVVPIDRAGEVVNDYPIAVAAGAVHHDLAKDFVEYVMSGEAQRVLAGNGFLRPR</sequence>
<dbReference type="Proteomes" id="UP000825072">
    <property type="component" value="Chromosome 1"/>
</dbReference>
<organism evidence="6 7">
    <name type="scientific">Cutibacterium modestum</name>
    <dbReference type="NCBI Taxonomy" id="2559073"/>
    <lineage>
        <taxon>Bacteria</taxon>
        <taxon>Bacillati</taxon>
        <taxon>Actinomycetota</taxon>
        <taxon>Actinomycetes</taxon>
        <taxon>Propionibacteriales</taxon>
        <taxon>Propionibacteriaceae</taxon>
        <taxon>Cutibacterium</taxon>
    </lineage>
</organism>
<keyword evidence="4" id="KW-0500">Molybdenum</keyword>
<dbReference type="PIRSF" id="PIRSF004846">
    <property type="entry name" value="ModA"/>
    <property type="match status" value="1"/>
</dbReference>
<evidence type="ECO:0000313" key="7">
    <source>
        <dbReference type="Proteomes" id="UP000825072"/>
    </source>
</evidence>
<dbReference type="Gene3D" id="3.40.190.10">
    <property type="entry name" value="Periplasmic binding protein-like II"/>
    <property type="match status" value="2"/>
</dbReference>
<gene>
    <name evidence="6" type="ORF">KB1_05620</name>
</gene>
<dbReference type="GO" id="GO:0015689">
    <property type="term" value="P:molybdate ion transport"/>
    <property type="evidence" value="ECO:0007669"/>
    <property type="project" value="InterPro"/>
</dbReference>
<protein>
    <submittedName>
        <fullName evidence="6">Molybdate-binding protein</fullName>
    </submittedName>
</protein>
<dbReference type="NCBIfam" id="TIGR01256">
    <property type="entry name" value="modA"/>
    <property type="match status" value="1"/>
</dbReference>
<evidence type="ECO:0000256" key="2">
    <source>
        <dbReference type="ARBA" id="ARBA00022723"/>
    </source>
</evidence>
<feature type="signal peptide" evidence="5">
    <location>
        <begin position="1"/>
        <end position="30"/>
    </location>
</feature>
<dbReference type="GO" id="GO:0030973">
    <property type="term" value="F:molybdate ion binding"/>
    <property type="evidence" value="ECO:0007669"/>
    <property type="project" value="TreeGrafter"/>
</dbReference>
<dbReference type="InterPro" id="IPR005950">
    <property type="entry name" value="ModA"/>
</dbReference>
<comment type="similarity">
    <text evidence="1">Belongs to the bacterial solute-binding protein ModA family.</text>
</comment>
<evidence type="ECO:0000256" key="4">
    <source>
        <dbReference type="PIRSR" id="PIRSR004846-1"/>
    </source>
</evidence>
<dbReference type="SUPFAM" id="SSF53850">
    <property type="entry name" value="Periplasmic binding protein-like II"/>
    <property type="match status" value="1"/>
</dbReference>
<name>A0AAD1KNN8_9ACTN</name>
<feature type="chain" id="PRO_5042190489" evidence="5">
    <location>
        <begin position="31"/>
        <end position="255"/>
    </location>
</feature>
<dbReference type="PROSITE" id="PS51257">
    <property type="entry name" value="PROKAR_LIPOPROTEIN"/>
    <property type="match status" value="1"/>
</dbReference>
<evidence type="ECO:0000313" key="6">
    <source>
        <dbReference type="EMBL" id="BCY24572.1"/>
    </source>
</evidence>
<keyword evidence="2 4" id="KW-0479">Metal-binding</keyword>
<dbReference type="PANTHER" id="PTHR30632">
    <property type="entry name" value="MOLYBDATE-BINDING PERIPLASMIC PROTEIN"/>
    <property type="match status" value="1"/>
</dbReference>
<dbReference type="Pfam" id="PF13531">
    <property type="entry name" value="SBP_bac_11"/>
    <property type="match status" value="1"/>
</dbReference>
<evidence type="ECO:0000256" key="1">
    <source>
        <dbReference type="ARBA" id="ARBA00009175"/>
    </source>
</evidence>
<evidence type="ECO:0000256" key="3">
    <source>
        <dbReference type="ARBA" id="ARBA00022729"/>
    </source>
</evidence>
<dbReference type="PANTHER" id="PTHR30632:SF0">
    <property type="entry name" value="SULFATE-BINDING PROTEIN"/>
    <property type="match status" value="1"/>
</dbReference>
<accession>A0AAD1KNN8</accession>
<proteinExistence type="inferred from homology"/>
<evidence type="ECO:0000256" key="5">
    <source>
        <dbReference type="SAM" id="SignalP"/>
    </source>
</evidence>
<feature type="binding site" evidence="4">
    <location>
        <position position="190"/>
    </location>
    <ligand>
        <name>molybdate</name>
        <dbReference type="ChEBI" id="CHEBI:36264"/>
    </ligand>
</feature>
<dbReference type="AlphaFoldDB" id="A0AAD1KNN8"/>
<feature type="binding site" evidence="4">
    <location>
        <position position="43"/>
    </location>
    <ligand>
        <name>molybdate</name>
        <dbReference type="ChEBI" id="CHEBI:36264"/>
    </ligand>
</feature>
<feature type="binding site" evidence="4">
    <location>
        <position position="71"/>
    </location>
    <ligand>
        <name>molybdate</name>
        <dbReference type="ChEBI" id="CHEBI:36264"/>
    </ligand>
</feature>
<keyword evidence="3 5" id="KW-0732">Signal</keyword>